<keyword evidence="2" id="KW-0575">Peroxidase</keyword>
<dbReference type="InterPro" id="IPR006314">
    <property type="entry name" value="Dyp_peroxidase"/>
</dbReference>
<dbReference type="Gene3D" id="1.10.630.10">
    <property type="entry name" value="Cytochrome P450"/>
    <property type="match status" value="1"/>
</dbReference>
<dbReference type="RefSeq" id="WP_341423585.1">
    <property type="nucleotide sequence ID" value="NZ_JBBUTG010000001.1"/>
</dbReference>
<evidence type="ECO:0000313" key="7">
    <source>
        <dbReference type="EMBL" id="MEK8029241.1"/>
    </source>
</evidence>
<evidence type="ECO:0000256" key="3">
    <source>
        <dbReference type="ARBA" id="ARBA00022723"/>
    </source>
</evidence>
<proteinExistence type="predicted"/>
<keyword evidence="5" id="KW-0408">Iron</keyword>
<evidence type="ECO:0000256" key="4">
    <source>
        <dbReference type="ARBA" id="ARBA00023002"/>
    </source>
</evidence>
<dbReference type="SUPFAM" id="SSF52266">
    <property type="entry name" value="SGNH hydrolase"/>
    <property type="match status" value="1"/>
</dbReference>
<evidence type="ECO:0000256" key="2">
    <source>
        <dbReference type="ARBA" id="ARBA00022559"/>
    </source>
</evidence>
<evidence type="ECO:0000256" key="5">
    <source>
        <dbReference type="ARBA" id="ARBA00023004"/>
    </source>
</evidence>
<dbReference type="PROSITE" id="PS51404">
    <property type="entry name" value="DYP_PEROXIDASE"/>
    <property type="match status" value="1"/>
</dbReference>
<organism evidence="7 8">
    <name type="scientific">Ideonella lacteola</name>
    <dbReference type="NCBI Taxonomy" id="2984193"/>
    <lineage>
        <taxon>Bacteria</taxon>
        <taxon>Pseudomonadati</taxon>
        <taxon>Pseudomonadota</taxon>
        <taxon>Betaproteobacteria</taxon>
        <taxon>Burkholderiales</taxon>
        <taxon>Sphaerotilaceae</taxon>
        <taxon>Ideonella</taxon>
    </lineage>
</organism>
<comment type="cofactor">
    <cofactor evidence="1">
        <name>heme b</name>
        <dbReference type="ChEBI" id="CHEBI:60344"/>
    </cofactor>
</comment>
<protein>
    <recommendedName>
        <fullName evidence="6">Dyp-type peroxidase C-terminal domain-containing protein</fullName>
    </recommendedName>
</protein>
<feature type="domain" description="Dyp-type peroxidase C-terminal" evidence="6">
    <location>
        <begin position="560"/>
        <end position="712"/>
    </location>
</feature>
<gene>
    <name evidence="7" type="ORF">AACH06_00285</name>
</gene>
<evidence type="ECO:0000259" key="6">
    <source>
        <dbReference type="Pfam" id="PF20628"/>
    </source>
</evidence>
<dbReference type="SUPFAM" id="SSF48264">
    <property type="entry name" value="Cytochrome P450"/>
    <property type="match status" value="1"/>
</dbReference>
<keyword evidence="4" id="KW-0560">Oxidoreductase</keyword>
<dbReference type="Pfam" id="PF20628">
    <property type="entry name" value="Dyp_perox_C"/>
    <property type="match status" value="1"/>
</dbReference>
<evidence type="ECO:0000313" key="8">
    <source>
        <dbReference type="Proteomes" id="UP001371218"/>
    </source>
</evidence>
<sequence length="1567" mass="170386">MHKDLIVKTRSLAGTSDLTLLAPIKSGLVESIESVSHKTRVKRLLEALHLGRSNSQEYALLRPFSDAVERVGRIHSVRVTVFEPEDKVLLAVSFDGSWESYVRVLWQKVGALLDVIFCDTEGYPLACASSYETWAAWVRHVQRETQFYYGMPGLTVDDVHSLRKEESLHLRFPGQASTDLQATRQVVRSAEEQAWDTARHISPSAVVETVRQGLQSLSYIHRLTALYPPATPDGRVLQRAARQLLRELVGLAENTHVIDGFLQLGRRRFDEQIDWLLSKDPLEQRPVPDLIANAQNAPADQVQAGITTAYGAVSHGAVVLIGLADATAATTLLTHLRRAVTPSDAPPAPDGLVINAAFTHEGLRVCGVSELELACLPMEFRQGMEARAATLGDFRHNHPRRWARPERCGPNGRPDPAAPRVQLAEVHALVQMRAMLTDDPDVLDDDWLYAGTHALSNALSDLLGLGAGVCVLSVQPMRRFTEAGQTYEHFGFADGGAQPSLDPRDTSDVYDNRVPLGEVLLGYHNQADFAPAQPPDGNLPPDEQAAGDARALAAARESVRELLLNGSFLVVRKLRQDVAALESAVADAVKQTGIPRADLLAKMMGRRPDGAALAAPRRGNDFDYDGDTLGRLCPFHAHVRRANPRPRDTAALPLPAGGRFPRIVRRGMSYGPRYDRSGHDTARNERPRGMVFMAYNASIGEQFETVQRWLSGGNSTGGYSDQSDPFLGVAPVGQRRQFRFEHEGRAVSMALDGADRPLDDPHPFVQVEWGAYLLAPSIGALDMLLKRAHRSAAAARPTCPWSGRRGEKLLQTLPAGDPMPSTAPEVGEWKRALEDAEAIEKYRAADVWAAVREQHGGILRTPYGVLVAERNLALQVLCHPENYSVQGYLPRMRASIGEIFLGQDPDASGRDPRAQVTNAAIHQVTREEAYALTLARVAAVVKAMAGAERDLAQQARRREWELNLNLRELIDQSLAALCQAWFGLEANPTHAGDPLPGALRWDLKPGMPPRYPGHFTPPSRYIFQPHPGEFTQGMGEVAGRSLKESMLGLVRRHRAASTLPQAPDGRAAPLSAAMFHAFERSSDEELASGLAGVMMGMLPTLDGNLVRVLDEWLRDGSFWRLRRELVRFGDEPSLADAQAVLMRPLVEAMQQRPTPELIWRTAVRDGVLGGEPVHAGEVVVVSLVSVTQALAESGQSDEKAGHLHMVFGGAYPGSSTHACPGYEAAMGAMLGTIAALLATAEPMRPSPARLAVDFVGEAKAPAVLPAAPLASRLAHVQTAELALTARGEGRGWLLAEGDSWFDDLNQFGVSRKNNLLRILDEDFDYRVEQVAQSGDGLADMASPTQLAAFSARLRRMAALGRHPRAILLSSGGNDVVGAQLAALLQPGAKVPRDALNIDRVRAKVGGPCAALGGFEPAEGQMSAALRTIVRHYVAQSAQVWGRAVPILLHGYDHPVPDGRNLFGVPRSPLSWLYPAFSALGYGDAADSVDTAGLSLRTGVMALLIDVLNEMQQWVARDPYLAGQVQWVDLRGTLSTTPGAYPLDWANELHPTEAGFSALAARLARAIR</sequence>
<dbReference type="Proteomes" id="UP001371218">
    <property type="component" value="Unassembled WGS sequence"/>
</dbReference>
<accession>A0ABU9BHE2</accession>
<dbReference type="PANTHER" id="PTHR30521:SF0">
    <property type="entry name" value="DYP-TYPE PEROXIDASE FAMILY PROTEIN"/>
    <property type="match status" value="1"/>
</dbReference>
<keyword evidence="8" id="KW-1185">Reference proteome</keyword>
<comment type="caution">
    <text evidence="7">The sequence shown here is derived from an EMBL/GenBank/DDBJ whole genome shotgun (WGS) entry which is preliminary data.</text>
</comment>
<dbReference type="InterPro" id="IPR011008">
    <property type="entry name" value="Dimeric_a/b-barrel"/>
</dbReference>
<dbReference type="EMBL" id="JBBUTG010000001">
    <property type="protein sequence ID" value="MEK8029241.1"/>
    <property type="molecule type" value="Genomic_DNA"/>
</dbReference>
<reference evidence="7 8" key="1">
    <citation type="submission" date="2024-04" db="EMBL/GenBank/DDBJ databases">
        <title>Novel species of the genus Ideonella isolated from streams.</title>
        <authorList>
            <person name="Lu H."/>
        </authorList>
    </citation>
    <scope>NUCLEOTIDE SEQUENCE [LARGE SCALE GENOMIC DNA]</scope>
    <source>
        <strain evidence="7 8">DXS29W</strain>
    </source>
</reference>
<dbReference type="SUPFAM" id="SSF54909">
    <property type="entry name" value="Dimeric alpha+beta barrel"/>
    <property type="match status" value="1"/>
</dbReference>
<name>A0ABU9BHE2_9BURK</name>
<dbReference type="InterPro" id="IPR048328">
    <property type="entry name" value="Dyp_perox_C"/>
</dbReference>
<keyword evidence="3" id="KW-0479">Metal-binding</keyword>
<evidence type="ECO:0000256" key="1">
    <source>
        <dbReference type="ARBA" id="ARBA00001970"/>
    </source>
</evidence>
<dbReference type="Gene3D" id="3.40.50.1110">
    <property type="entry name" value="SGNH hydrolase"/>
    <property type="match status" value="1"/>
</dbReference>
<dbReference type="InterPro" id="IPR036396">
    <property type="entry name" value="Cyt_P450_sf"/>
</dbReference>
<dbReference type="InterPro" id="IPR036514">
    <property type="entry name" value="SGNH_hydro_sf"/>
</dbReference>
<dbReference type="PANTHER" id="PTHR30521">
    <property type="entry name" value="DEFERROCHELATASE/PEROXIDASE"/>
    <property type="match status" value="1"/>
</dbReference>